<dbReference type="PANTHER" id="PTHR43968:SF6">
    <property type="entry name" value="GLUTATHIONE S-TRANSFERASE OMEGA"/>
    <property type="match status" value="1"/>
</dbReference>
<dbReference type="InterPro" id="IPR004046">
    <property type="entry name" value="GST_C"/>
</dbReference>
<gene>
    <name evidence="2" type="ORF">UFOPK3564_00422</name>
</gene>
<reference evidence="2" key="1">
    <citation type="submission" date="2020-05" db="EMBL/GenBank/DDBJ databases">
        <authorList>
            <person name="Chiriac C."/>
            <person name="Salcher M."/>
            <person name="Ghai R."/>
            <person name="Kavagutti S V."/>
        </authorList>
    </citation>
    <scope>NUCLEOTIDE SEQUENCE</scope>
</reference>
<organism evidence="2">
    <name type="scientific">freshwater metagenome</name>
    <dbReference type="NCBI Taxonomy" id="449393"/>
    <lineage>
        <taxon>unclassified sequences</taxon>
        <taxon>metagenomes</taxon>
        <taxon>ecological metagenomes</taxon>
    </lineage>
</organism>
<dbReference type="GO" id="GO:0005737">
    <property type="term" value="C:cytoplasm"/>
    <property type="evidence" value="ECO:0007669"/>
    <property type="project" value="TreeGrafter"/>
</dbReference>
<feature type="domain" description="GST C-terminal" evidence="1">
    <location>
        <begin position="84"/>
        <end position="217"/>
    </location>
</feature>
<dbReference type="Pfam" id="PF00043">
    <property type="entry name" value="GST_C"/>
    <property type="match status" value="1"/>
</dbReference>
<dbReference type="SUPFAM" id="SSF47616">
    <property type="entry name" value="GST C-terminal domain-like"/>
    <property type="match status" value="1"/>
</dbReference>
<dbReference type="SUPFAM" id="SSF52833">
    <property type="entry name" value="Thioredoxin-like"/>
    <property type="match status" value="1"/>
</dbReference>
<evidence type="ECO:0000313" key="2">
    <source>
        <dbReference type="EMBL" id="CAB4898182.1"/>
    </source>
</evidence>
<sequence length="217" mass="24159">MADLRVLRVPYSTNVDRVALAAGHKGLQVTWVDVDPDDRRVVREASGQDLVPVLLSDDDVVVDSPRILAWIEARFPTPSLWPSDPGDAALADVFCHRFNEVWKGPPNRLGGLLGPVDFVRDRLSGSEARAVDDDTVRLRRWLDRFEERLDGPDHLGGDAFGICDVTAHPFLRFGVHAPDPADEDPFHRVLHELGSFDAASHPRLAAWVERVDARPRA</sequence>
<name>A0A6J7FR13_9ZZZZ</name>
<dbReference type="InterPro" id="IPR010987">
    <property type="entry name" value="Glutathione-S-Trfase_C-like"/>
</dbReference>
<dbReference type="Gene3D" id="3.40.30.10">
    <property type="entry name" value="Glutaredoxin"/>
    <property type="match status" value="1"/>
</dbReference>
<proteinExistence type="predicted"/>
<dbReference type="PANTHER" id="PTHR43968">
    <property type="match status" value="1"/>
</dbReference>
<dbReference type="InterPro" id="IPR036282">
    <property type="entry name" value="Glutathione-S-Trfase_C_sf"/>
</dbReference>
<dbReference type="InterPro" id="IPR004045">
    <property type="entry name" value="Glutathione_S-Trfase_N"/>
</dbReference>
<dbReference type="AlphaFoldDB" id="A0A6J7FR13"/>
<dbReference type="Pfam" id="PF13417">
    <property type="entry name" value="GST_N_3"/>
    <property type="match status" value="1"/>
</dbReference>
<dbReference type="Gene3D" id="1.20.1050.10">
    <property type="match status" value="1"/>
</dbReference>
<dbReference type="PROSITE" id="PS50405">
    <property type="entry name" value="GST_CTER"/>
    <property type="match status" value="1"/>
</dbReference>
<dbReference type="InterPro" id="IPR036249">
    <property type="entry name" value="Thioredoxin-like_sf"/>
</dbReference>
<evidence type="ECO:0000259" key="1">
    <source>
        <dbReference type="PROSITE" id="PS50405"/>
    </source>
</evidence>
<dbReference type="InterPro" id="IPR050983">
    <property type="entry name" value="GST_Omega/HSP26"/>
</dbReference>
<protein>
    <submittedName>
        <fullName evidence="2">Unannotated protein</fullName>
    </submittedName>
</protein>
<dbReference type="EMBL" id="CAFBMK010000013">
    <property type="protein sequence ID" value="CAB4898182.1"/>
    <property type="molecule type" value="Genomic_DNA"/>
</dbReference>
<accession>A0A6J7FR13</accession>